<name>A0A8B6F440_MYTGA</name>
<dbReference type="EMBL" id="UYJE01006116">
    <property type="protein sequence ID" value="VDI43187.1"/>
    <property type="molecule type" value="Genomic_DNA"/>
</dbReference>
<keyword evidence="2" id="KW-1185">Reference proteome</keyword>
<gene>
    <name evidence="1" type="ORF">MGAL_10B041378</name>
</gene>
<dbReference type="Proteomes" id="UP000596742">
    <property type="component" value="Unassembled WGS sequence"/>
</dbReference>
<accession>A0A8B6F440</accession>
<reference evidence="1" key="1">
    <citation type="submission" date="2018-11" db="EMBL/GenBank/DDBJ databases">
        <authorList>
            <person name="Alioto T."/>
            <person name="Alioto T."/>
        </authorList>
    </citation>
    <scope>NUCLEOTIDE SEQUENCE</scope>
</reference>
<comment type="caution">
    <text evidence="1">The sequence shown here is derived from an EMBL/GenBank/DDBJ whole genome shotgun (WGS) entry which is preliminary data.</text>
</comment>
<protein>
    <submittedName>
        <fullName evidence="1">Uncharacterized protein</fullName>
    </submittedName>
</protein>
<evidence type="ECO:0000313" key="1">
    <source>
        <dbReference type="EMBL" id="VDI43187.1"/>
    </source>
</evidence>
<feature type="non-terminal residue" evidence="1">
    <location>
        <position position="1"/>
    </location>
</feature>
<sequence length="137" mass="16811">MARDYRQNRRLRKTIRKVIAFGYLPMALVRQNFRLLLTARRTRRLQNRYPELFDFLTYFNRNYLNGNFTPMMLNVYQRNMDARTNNNVESFHRQWNTSVAVRHPSLWMFIRCMKDQQGSIDAAHRGDNHPKRRIKWM</sequence>
<evidence type="ECO:0000313" key="2">
    <source>
        <dbReference type="Proteomes" id="UP000596742"/>
    </source>
</evidence>
<dbReference type="OrthoDB" id="9976404at2759"/>
<organism evidence="1 2">
    <name type="scientific">Mytilus galloprovincialis</name>
    <name type="common">Mediterranean mussel</name>
    <dbReference type="NCBI Taxonomy" id="29158"/>
    <lineage>
        <taxon>Eukaryota</taxon>
        <taxon>Metazoa</taxon>
        <taxon>Spiralia</taxon>
        <taxon>Lophotrochozoa</taxon>
        <taxon>Mollusca</taxon>
        <taxon>Bivalvia</taxon>
        <taxon>Autobranchia</taxon>
        <taxon>Pteriomorphia</taxon>
        <taxon>Mytilida</taxon>
        <taxon>Mytiloidea</taxon>
        <taxon>Mytilidae</taxon>
        <taxon>Mytilinae</taxon>
        <taxon>Mytilus</taxon>
    </lineage>
</organism>
<dbReference type="AlphaFoldDB" id="A0A8B6F440"/>
<proteinExistence type="predicted"/>